<proteinExistence type="predicted"/>
<dbReference type="PROSITE" id="PS51318">
    <property type="entry name" value="TAT"/>
    <property type="match status" value="1"/>
</dbReference>
<gene>
    <name evidence="1" type="ORF">NG895_22630</name>
</gene>
<accession>A0A9X2FER0</accession>
<dbReference type="Proteomes" id="UP001155241">
    <property type="component" value="Unassembled WGS sequence"/>
</dbReference>
<dbReference type="Pfam" id="PF07586">
    <property type="entry name" value="HXXSHH"/>
    <property type="match status" value="1"/>
</dbReference>
<organism evidence="1 2">
    <name type="scientific">Aeoliella straminimaris</name>
    <dbReference type="NCBI Taxonomy" id="2954799"/>
    <lineage>
        <taxon>Bacteria</taxon>
        <taxon>Pseudomonadati</taxon>
        <taxon>Planctomycetota</taxon>
        <taxon>Planctomycetia</taxon>
        <taxon>Pirellulales</taxon>
        <taxon>Lacipirellulaceae</taxon>
        <taxon>Aeoliella</taxon>
    </lineage>
</organism>
<comment type="caution">
    <text evidence="1">The sequence shown here is derived from an EMBL/GenBank/DDBJ whole genome shotgun (WGS) entry which is preliminary data.</text>
</comment>
<dbReference type="InterPro" id="IPR011447">
    <property type="entry name" value="DUF1552"/>
</dbReference>
<keyword evidence="2" id="KW-1185">Reference proteome</keyword>
<reference evidence="1" key="1">
    <citation type="submission" date="2022-06" db="EMBL/GenBank/DDBJ databases">
        <title>Aeoliella straminimaris, a novel planctomycete from sediments.</title>
        <authorList>
            <person name="Vitorino I.R."/>
            <person name="Lage O.M."/>
        </authorList>
    </citation>
    <scope>NUCLEOTIDE SEQUENCE</scope>
    <source>
        <strain evidence="1">ICT_H6.2</strain>
    </source>
</reference>
<sequence length="455" mass="49748">MQRFPIAHEVKMPFQPIARRTFLRGLGTAIALPALEAMTPLAAAAGPAAGQAPQRLAFLYVPNGMHMPDWTPEGVGEGFKLNKILEPLAEVQQHISIFSGLGCDNARSHGDGPGDHARSAASFLTGMHPVKTEGRDIRAGVSIDHIAAKYIAGDTPFPTLELGCEAGKLAGTCDSGYSCAYSNSISWRSPSQPSGKEVNPQLVFDRLFGGGSAADVPESQFRRRERQKSILDFVSEDTQRIQRRISMSDRRKLDQYMESIRGVERRIADPASRLSLSDLERPDGVPKDYGEHVRLMGDLMVLALQADLTRVATFMFANEGSNHRYRELEISGGHHQISHHQNDPDKEGAISRINRYHIEQLAHILKRMNEIKEGDSTLLANTGLVYGSAIRDGNRHDHHDVPVLMAGNLGGKMVTGRHQIFPAKTPLMNLFLTMLQGVGAPVESVGDSTGTLTLV</sequence>
<dbReference type="EMBL" id="JAMXLR010000077">
    <property type="protein sequence ID" value="MCO6046702.1"/>
    <property type="molecule type" value="Genomic_DNA"/>
</dbReference>
<protein>
    <submittedName>
        <fullName evidence="1">DUF1552 domain-containing protein</fullName>
    </submittedName>
</protein>
<evidence type="ECO:0000313" key="2">
    <source>
        <dbReference type="Proteomes" id="UP001155241"/>
    </source>
</evidence>
<dbReference type="AlphaFoldDB" id="A0A9X2FER0"/>
<evidence type="ECO:0000313" key="1">
    <source>
        <dbReference type="EMBL" id="MCO6046702.1"/>
    </source>
</evidence>
<dbReference type="InterPro" id="IPR006311">
    <property type="entry name" value="TAT_signal"/>
</dbReference>
<name>A0A9X2FER0_9BACT</name>